<evidence type="ECO:0000256" key="1">
    <source>
        <dbReference type="SAM" id="MobiDB-lite"/>
    </source>
</evidence>
<accession>K9GZY7</accession>
<gene>
    <name evidence="3" type="ORF">C882_4194</name>
</gene>
<comment type="caution">
    <text evidence="3">The sequence shown here is derived from an EMBL/GenBank/DDBJ whole genome shotgun (WGS) entry which is preliminary data.</text>
</comment>
<evidence type="ECO:0000313" key="4">
    <source>
        <dbReference type="Proteomes" id="UP000009881"/>
    </source>
</evidence>
<dbReference type="eggNOG" id="COG2226">
    <property type="taxonomic scope" value="Bacteria"/>
</dbReference>
<dbReference type="EMBL" id="ANHY01000007">
    <property type="protein sequence ID" value="EKV30857.1"/>
    <property type="molecule type" value="Genomic_DNA"/>
</dbReference>
<sequence length="271" mass="29638">MNDRFVPRTTPADDASDPISRPAPRAAATAPAAGSCGAGGLAVPAYLSDTYTWAYLSDLGTRVFDKHLIVQAILWGNADRLIDSVVAELKPGWRVLQPACVYGDFSLRLARALGPAGRLDVRDIAPIQVALTRRKLAGVAQATVDQEDAAAPGKGPYDAVACFFLLHEVPEEYKRAIVNNMLDAVGPDGTVIFVDYHRPHAAHPLKPVMSLVFDRLEPFAKALWNNAIEDYADRPGDWTWTKTTVFGGMYQKVIARRRSQPRVTRPSRSCI</sequence>
<dbReference type="InterPro" id="IPR041698">
    <property type="entry name" value="Methyltransf_25"/>
</dbReference>
<feature type="domain" description="Methyltransferase" evidence="2">
    <location>
        <begin position="95"/>
        <end position="189"/>
    </location>
</feature>
<evidence type="ECO:0000313" key="3">
    <source>
        <dbReference type="EMBL" id="EKV30857.1"/>
    </source>
</evidence>
<evidence type="ECO:0000259" key="2">
    <source>
        <dbReference type="Pfam" id="PF13649"/>
    </source>
</evidence>
<dbReference type="Proteomes" id="UP000009881">
    <property type="component" value="Unassembled WGS sequence"/>
</dbReference>
<keyword evidence="3" id="KW-0489">Methyltransferase</keyword>
<dbReference type="Pfam" id="PF13649">
    <property type="entry name" value="Methyltransf_25"/>
    <property type="match status" value="1"/>
</dbReference>
<feature type="compositionally biased region" description="Low complexity" evidence="1">
    <location>
        <begin position="17"/>
        <end position="35"/>
    </location>
</feature>
<keyword evidence="4" id="KW-1185">Reference proteome</keyword>
<dbReference type="AlphaFoldDB" id="K9GZY7"/>
<proteinExistence type="predicted"/>
<reference evidence="3 4" key="1">
    <citation type="journal article" date="2013" name="Genome Announc.">
        <title>Draft Genome Sequence of an Alphaproteobacterium, Caenispirillum salinarum AK4(T), Isolated from a Solar Saltern.</title>
        <authorList>
            <person name="Khatri I."/>
            <person name="Singh A."/>
            <person name="Korpole S."/>
            <person name="Pinnaka A.K."/>
            <person name="Subramanian S."/>
        </authorList>
    </citation>
    <scope>NUCLEOTIDE SEQUENCE [LARGE SCALE GENOMIC DNA]</scope>
    <source>
        <strain evidence="3 4">AK4</strain>
    </source>
</reference>
<dbReference type="RefSeq" id="WP_009540302.1">
    <property type="nucleotide sequence ID" value="NZ_ANHY01000007.1"/>
</dbReference>
<name>K9GZY7_9PROT</name>
<protein>
    <submittedName>
        <fullName evidence="3">Putative methyltransferase</fullName>
    </submittedName>
</protein>
<dbReference type="InterPro" id="IPR029063">
    <property type="entry name" value="SAM-dependent_MTases_sf"/>
</dbReference>
<organism evidence="3 4">
    <name type="scientific">Caenispirillum salinarum AK4</name>
    <dbReference type="NCBI Taxonomy" id="1238182"/>
    <lineage>
        <taxon>Bacteria</taxon>
        <taxon>Pseudomonadati</taxon>
        <taxon>Pseudomonadota</taxon>
        <taxon>Alphaproteobacteria</taxon>
        <taxon>Rhodospirillales</taxon>
        <taxon>Novispirillaceae</taxon>
        <taxon>Caenispirillum</taxon>
    </lineage>
</organism>
<dbReference type="GO" id="GO:0032259">
    <property type="term" value="P:methylation"/>
    <property type="evidence" value="ECO:0007669"/>
    <property type="project" value="UniProtKB-KW"/>
</dbReference>
<dbReference type="Gene3D" id="3.40.50.150">
    <property type="entry name" value="Vaccinia Virus protein VP39"/>
    <property type="match status" value="1"/>
</dbReference>
<feature type="region of interest" description="Disordered" evidence="1">
    <location>
        <begin position="1"/>
        <end position="35"/>
    </location>
</feature>
<keyword evidence="3" id="KW-0808">Transferase</keyword>
<dbReference type="NCBIfam" id="NF038261">
    <property type="entry name" value="rhodoquin_RquA"/>
    <property type="match status" value="1"/>
</dbReference>
<dbReference type="SUPFAM" id="SSF53335">
    <property type="entry name" value="S-adenosyl-L-methionine-dependent methyltransferases"/>
    <property type="match status" value="1"/>
</dbReference>
<dbReference type="GO" id="GO:0008168">
    <property type="term" value="F:methyltransferase activity"/>
    <property type="evidence" value="ECO:0007669"/>
    <property type="project" value="UniProtKB-KW"/>
</dbReference>
<dbReference type="STRING" id="1238182.C882_4194"/>